<dbReference type="GO" id="GO:0006310">
    <property type="term" value="P:DNA recombination"/>
    <property type="evidence" value="ECO:0007669"/>
    <property type="project" value="UniProtKB-KW"/>
</dbReference>
<reference evidence="8" key="1">
    <citation type="journal article" date="2015" name="MBio">
        <title>Genome-Resolved Metagenomic Analysis Reveals Roles for Candidate Phyla and Other Microbial Community Members in Biogeochemical Transformations in Oil Reservoirs.</title>
        <authorList>
            <person name="Hu P."/>
            <person name="Tom L."/>
            <person name="Singh A."/>
            <person name="Thomas B.C."/>
            <person name="Baker B.J."/>
            <person name="Piceno Y.M."/>
            <person name="Andersen G.L."/>
            <person name="Banfield J.F."/>
        </authorList>
    </citation>
    <scope>NUCLEOTIDE SEQUENCE [LARGE SCALE GENOMIC DNA]</scope>
</reference>
<organism evidence="7 8">
    <name type="scientific">Proteiniphilum acetatigenes</name>
    <dbReference type="NCBI Taxonomy" id="294710"/>
    <lineage>
        <taxon>Bacteria</taxon>
        <taxon>Pseudomonadati</taxon>
        <taxon>Bacteroidota</taxon>
        <taxon>Bacteroidia</taxon>
        <taxon>Bacteroidales</taxon>
        <taxon>Dysgonomonadaceae</taxon>
        <taxon>Proteiniphilum</taxon>
    </lineage>
</organism>
<keyword evidence="6" id="KW-1133">Transmembrane helix</keyword>
<feature type="transmembrane region" description="Helical" evidence="6">
    <location>
        <begin position="6"/>
        <end position="25"/>
    </location>
</feature>
<dbReference type="Proteomes" id="UP000053860">
    <property type="component" value="Unassembled WGS sequence"/>
</dbReference>
<evidence type="ECO:0000256" key="2">
    <source>
        <dbReference type="ARBA" id="ARBA00009840"/>
    </source>
</evidence>
<keyword evidence="3 5" id="KW-0175">Coiled coil</keyword>
<evidence type="ECO:0000313" key="8">
    <source>
        <dbReference type="Proteomes" id="UP000053860"/>
    </source>
</evidence>
<evidence type="ECO:0000313" key="7">
    <source>
        <dbReference type="EMBL" id="KUK76067.1"/>
    </source>
</evidence>
<evidence type="ECO:0000256" key="6">
    <source>
        <dbReference type="SAM" id="Phobius"/>
    </source>
</evidence>
<feature type="coiled-coil region" evidence="5">
    <location>
        <begin position="49"/>
        <end position="80"/>
    </location>
</feature>
<evidence type="ECO:0000256" key="5">
    <source>
        <dbReference type="SAM" id="Coils"/>
    </source>
</evidence>
<keyword evidence="6" id="KW-0472">Membrane</keyword>
<dbReference type="PANTHER" id="PTHR30563">
    <property type="entry name" value="DNA RECOMBINATION PROTEIN RMUC"/>
    <property type="match status" value="1"/>
</dbReference>
<dbReference type="AlphaFoldDB" id="A0A101HFR5"/>
<gene>
    <name evidence="7" type="ORF">XD92_1377</name>
</gene>
<evidence type="ECO:0000256" key="1">
    <source>
        <dbReference type="ARBA" id="ARBA00003416"/>
    </source>
</evidence>
<name>A0A101HFR5_9BACT</name>
<dbReference type="PANTHER" id="PTHR30563:SF0">
    <property type="entry name" value="DNA RECOMBINATION PROTEIN RMUC"/>
    <property type="match status" value="1"/>
</dbReference>
<evidence type="ECO:0000256" key="3">
    <source>
        <dbReference type="ARBA" id="ARBA00023054"/>
    </source>
</evidence>
<accession>A0A101HFR5</accession>
<protein>
    <recommendedName>
        <fullName evidence="9">DNA recombination protein RmuC</fullName>
    </recommendedName>
</protein>
<dbReference type="InterPro" id="IPR003798">
    <property type="entry name" value="DNA_recombination_RmuC"/>
</dbReference>
<comment type="caution">
    <text evidence="7">The sequence shown here is derived from an EMBL/GenBank/DDBJ whole genome shotgun (WGS) entry which is preliminary data.</text>
</comment>
<dbReference type="Pfam" id="PF02646">
    <property type="entry name" value="RmuC"/>
    <property type="match status" value="1"/>
</dbReference>
<comment type="function">
    <text evidence="1">Involved in DNA recombination.</text>
</comment>
<dbReference type="EMBL" id="LGGN01000311">
    <property type="protein sequence ID" value="KUK76067.1"/>
    <property type="molecule type" value="Genomic_DNA"/>
</dbReference>
<evidence type="ECO:0000256" key="4">
    <source>
        <dbReference type="ARBA" id="ARBA00023172"/>
    </source>
</evidence>
<comment type="similarity">
    <text evidence="2">Belongs to the RmuC family.</text>
</comment>
<keyword evidence="4" id="KW-0233">DNA recombination</keyword>
<sequence length="167" mass="19407">MELLYLLIGFVAGGLIAWVMATLFTRTKMIPKGDHDLLEEKNQALHRSLAIVTAENRAMMEKMENQKSEIAALHKQFNLEFEQIASRILEEKSERFTRQNRENIDTILKPLEENIDRFRRKVEEVYVTEAKERFSLGEEVKKLRELNDRLSTEAVNLTNALKGNSKT</sequence>
<keyword evidence="6" id="KW-0812">Transmembrane</keyword>
<feature type="non-terminal residue" evidence="7">
    <location>
        <position position="167"/>
    </location>
</feature>
<evidence type="ECO:0008006" key="9">
    <source>
        <dbReference type="Google" id="ProtNLM"/>
    </source>
</evidence>
<proteinExistence type="inferred from homology"/>